<dbReference type="Gene3D" id="1.10.3450.10">
    <property type="entry name" value="TTHA0068-like"/>
    <property type="match status" value="1"/>
</dbReference>
<reference evidence="1 2" key="1">
    <citation type="submission" date="2015-09" db="EMBL/GenBank/DDBJ databases">
        <title>Draft genome sequence of Acidiplasma aeolicum DSM 18409.</title>
        <authorList>
            <person name="Hemp J."/>
        </authorList>
    </citation>
    <scope>NUCLEOTIDE SEQUENCE [LARGE SCALE GENOMIC DNA]</scope>
    <source>
        <strain evidence="1 2">V</strain>
    </source>
</reference>
<comment type="caution">
    <text evidence="1">The sequence shown here is derived from an EMBL/GenBank/DDBJ whole genome shotgun (WGS) entry which is preliminary data.</text>
</comment>
<dbReference type="AlphaFoldDB" id="A0A0P9DAI6"/>
<dbReference type="SUPFAM" id="SSF140663">
    <property type="entry name" value="TTHA0068-like"/>
    <property type="match status" value="1"/>
</dbReference>
<dbReference type="Pfam" id="PF03745">
    <property type="entry name" value="DUF309"/>
    <property type="match status" value="1"/>
</dbReference>
<proteinExistence type="predicted"/>
<evidence type="ECO:0008006" key="3">
    <source>
        <dbReference type="Google" id="ProtNLM"/>
    </source>
</evidence>
<dbReference type="Proteomes" id="UP000050515">
    <property type="component" value="Unassembled WGS sequence"/>
</dbReference>
<accession>A0A0P9DAI6</accession>
<name>A0A0P9DAI6_9ARCH</name>
<evidence type="ECO:0000313" key="1">
    <source>
        <dbReference type="EMBL" id="KPV46658.1"/>
    </source>
</evidence>
<dbReference type="EMBL" id="LJCQ01000202">
    <property type="protein sequence ID" value="KPV46658.1"/>
    <property type="molecule type" value="Genomic_DNA"/>
</dbReference>
<sequence>MLLIYVYDIMLKNDMRDDLLKSFKLLDKNIYDLRIGKNHVEIASYDYINRVVADLFSRSYKVINVDNFRNDKNFSDGLELMNNGMYWLAHEVLENIWRDSYGIEKETLRFLILICAANVHNQRGHQETAKNVVSRALKIKTLNEYNGLNISLLRQRLINNGWINIDNL</sequence>
<evidence type="ECO:0000313" key="2">
    <source>
        <dbReference type="Proteomes" id="UP000050515"/>
    </source>
</evidence>
<dbReference type="RefSeq" id="WP_054964158.1">
    <property type="nucleotide sequence ID" value="NZ_LJCQ01000202.1"/>
</dbReference>
<gene>
    <name evidence="1" type="ORF">SE19_04580</name>
</gene>
<dbReference type="InterPro" id="IPR005500">
    <property type="entry name" value="DUF309"/>
</dbReference>
<dbReference type="InterPro" id="IPR023203">
    <property type="entry name" value="TTHA0068_sf"/>
</dbReference>
<dbReference type="PATRIC" id="fig|507754.4.peg.1528"/>
<organism evidence="1 2">
    <name type="scientific">Acidiplasma aeolicum</name>
    <dbReference type="NCBI Taxonomy" id="507754"/>
    <lineage>
        <taxon>Archaea</taxon>
        <taxon>Methanobacteriati</taxon>
        <taxon>Thermoplasmatota</taxon>
        <taxon>Thermoplasmata</taxon>
        <taxon>Thermoplasmatales</taxon>
        <taxon>Ferroplasmaceae</taxon>
        <taxon>Acidiplasma</taxon>
    </lineage>
</organism>
<protein>
    <recommendedName>
        <fullName evidence="3">DUF309 domain-containing protein</fullName>
    </recommendedName>
</protein>